<dbReference type="InterPro" id="IPR018060">
    <property type="entry name" value="HTH_AraC"/>
</dbReference>
<dbReference type="PROSITE" id="PS01124">
    <property type="entry name" value="HTH_ARAC_FAMILY_2"/>
    <property type="match status" value="1"/>
</dbReference>
<dbReference type="SUPFAM" id="SSF46689">
    <property type="entry name" value="Homeodomain-like"/>
    <property type="match status" value="1"/>
</dbReference>
<dbReference type="EMBL" id="CP000380">
    <property type="protein sequence ID" value="ABF80356.1"/>
    <property type="molecule type" value="Genomic_DNA"/>
</dbReference>
<dbReference type="Gene3D" id="1.10.10.60">
    <property type="entry name" value="Homeodomain-like"/>
    <property type="match status" value="1"/>
</dbReference>
<organism evidence="5">
    <name type="scientific">Burkholderia orbicola (strain AU 1054)</name>
    <dbReference type="NCBI Taxonomy" id="331271"/>
    <lineage>
        <taxon>Bacteria</taxon>
        <taxon>Pseudomonadati</taxon>
        <taxon>Pseudomonadota</taxon>
        <taxon>Betaproteobacteria</taxon>
        <taxon>Burkholderiales</taxon>
        <taxon>Burkholderiaceae</taxon>
        <taxon>Burkholderia</taxon>
        <taxon>Burkholderia cepacia complex</taxon>
        <taxon>Burkholderia orbicola</taxon>
    </lineage>
</organism>
<keyword evidence="1" id="KW-0805">Transcription regulation</keyword>
<evidence type="ECO:0000256" key="2">
    <source>
        <dbReference type="ARBA" id="ARBA00023125"/>
    </source>
</evidence>
<dbReference type="SMART" id="SM00342">
    <property type="entry name" value="HTH_ARAC"/>
    <property type="match status" value="1"/>
</dbReference>
<name>A0A0H2Y1H7_BURO1</name>
<gene>
    <name evidence="5" type="ordered locus">Bcen_5484</name>
</gene>
<dbReference type="HOGENOM" id="CLU_047930_0_1_4"/>
<feature type="domain" description="HTH araC/xylS-type" evidence="4">
    <location>
        <begin position="248"/>
        <end position="350"/>
    </location>
</feature>
<evidence type="ECO:0000256" key="3">
    <source>
        <dbReference type="ARBA" id="ARBA00023163"/>
    </source>
</evidence>
<evidence type="ECO:0000256" key="1">
    <source>
        <dbReference type="ARBA" id="ARBA00023015"/>
    </source>
</evidence>
<dbReference type="Pfam" id="PF14525">
    <property type="entry name" value="AraC_binding_2"/>
    <property type="match status" value="1"/>
</dbReference>
<dbReference type="InterPro" id="IPR009057">
    <property type="entry name" value="Homeodomain-like_sf"/>
</dbReference>
<dbReference type="PANTHER" id="PTHR46796">
    <property type="entry name" value="HTH-TYPE TRANSCRIPTIONAL ACTIVATOR RHAS-RELATED"/>
    <property type="match status" value="1"/>
</dbReference>
<dbReference type="AlphaFoldDB" id="A0A0H2Y1H7"/>
<dbReference type="Pfam" id="PF12833">
    <property type="entry name" value="HTH_18"/>
    <property type="match status" value="1"/>
</dbReference>
<evidence type="ECO:0000259" key="4">
    <source>
        <dbReference type="PROSITE" id="PS01124"/>
    </source>
</evidence>
<sequence>MHGASAIEHDGRTSMAQFFETGWLADAACFNHDTLLLQSNDVDEVRARVADVFKPHRLTPTGESRALHSCMHHARWGNLSLNLLDYGGGVSIEPGPLEHFFLLQIPLRGDAEIECGATRFVSSPGTASLLSPTLPLKMRWGDACPQVILRIEREVMERHAQRHFGDDRRASVEFEPEFSLASPQGTCLAQLLPVLAGAIATDAHPLRHPLAFEQLESTLLNLLLHGHPNSARDGTRRLPTALAPFYVRRVEEYIRAHLDEPLTIERLADLAGVSPSTLFAGFRNRHGITPMGFVRQLRLQHVRDELLADDTPGLASVTDIALKWGFAHLGRFAIEYKRAFGESPSATLRMRRVRG</sequence>
<protein>
    <submittedName>
        <fullName evidence="5">Transcriptional regulator, AraC family</fullName>
    </submittedName>
</protein>
<dbReference type="GO" id="GO:0043565">
    <property type="term" value="F:sequence-specific DNA binding"/>
    <property type="evidence" value="ECO:0007669"/>
    <property type="project" value="InterPro"/>
</dbReference>
<reference evidence="5" key="1">
    <citation type="submission" date="2006-05" db="EMBL/GenBank/DDBJ databases">
        <title>Complete sequence of chromosome 3 of Burkholderia cenocepacia AU 1054.</title>
        <authorList>
            <consortium name="US DOE Joint Genome Institute"/>
            <person name="Copeland A."/>
            <person name="Lucas S."/>
            <person name="Lapidus A."/>
            <person name="Barry K."/>
            <person name="Detter J.C."/>
            <person name="Glavina del Rio T."/>
            <person name="Hammon N."/>
            <person name="Israni S."/>
            <person name="Dalin E."/>
            <person name="Tice H."/>
            <person name="Pitluck S."/>
            <person name="Chain P."/>
            <person name="Malfatti S."/>
            <person name="Shin M."/>
            <person name="Vergez L."/>
            <person name="Schmutz J."/>
            <person name="Larimer F."/>
            <person name="Land M."/>
            <person name="Hauser L."/>
            <person name="Kyrpides N."/>
            <person name="Lykidis A."/>
            <person name="LiPuma J.J."/>
            <person name="Konstantinidis K."/>
            <person name="Tiedje J.M."/>
            <person name="Richardson P."/>
        </authorList>
    </citation>
    <scope>NUCLEOTIDE SEQUENCE [LARGE SCALE GENOMIC DNA]</scope>
    <source>
        <strain evidence="5">AU 1054</strain>
    </source>
</reference>
<proteinExistence type="predicted"/>
<keyword evidence="2" id="KW-0238">DNA-binding</keyword>
<keyword evidence="3" id="KW-0804">Transcription</keyword>
<dbReference type="GO" id="GO:0003700">
    <property type="term" value="F:DNA-binding transcription factor activity"/>
    <property type="evidence" value="ECO:0007669"/>
    <property type="project" value="InterPro"/>
</dbReference>
<dbReference type="InterPro" id="IPR050204">
    <property type="entry name" value="AraC_XylS_family_regulators"/>
</dbReference>
<accession>A0A0H2Y1H7</accession>
<dbReference type="InterPro" id="IPR035418">
    <property type="entry name" value="AraC-bd_2"/>
</dbReference>
<evidence type="ECO:0000313" key="5">
    <source>
        <dbReference type="EMBL" id="ABF80356.1"/>
    </source>
</evidence>